<comment type="subunit">
    <text evidence="3 10">Monomer.</text>
</comment>
<evidence type="ECO:0000259" key="11">
    <source>
        <dbReference type="PROSITE" id="PS50879"/>
    </source>
</evidence>
<dbReference type="PANTHER" id="PTHR10642">
    <property type="entry name" value="RIBONUCLEASE H1"/>
    <property type="match status" value="1"/>
</dbReference>
<evidence type="ECO:0000256" key="6">
    <source>
        <dbReference type="ARBA" id="ARBA00022723"/>
    </source>
</evidence>
<comment type="cofactor">
    <cofactor evidence="10">
        <name>Mg(2+)</name>
        <dbReference type="ChEBI" id="CHEBI:18420"/>
    </cofactor>
    <text evidence="10">Binds 1 Mg(2+) ion per subunit. May bind a second metal ion at a regulatory site, or after substrate binding.</text>
</comment>
<evidence type="ECO:0000313" key="12">
    <source>
        <dbReference type="EMBL" id="BCS88595.1"/>
    </source>
</evidence>
<sequence length="161" mass="18061">MSERVTMYTDGSCLGNPGPGGYGAVLIFGEYKGETAKNYKEFSQGYKRTTNNRMELLAVIVGLGALKRPCAVSLWTDSKYVQQAITQGWLKNWQKNGWKTAAKKPVKNQDLWRKLMPLIEEHDVTFNWVKGHSGHMFNERVDDLARDAASGSGLLEDKGME</sequence>
<protein>
    <recommendedName>
        <fullName evidence="4 10">Ribonuclease H</fullName>
        <shortName evidence="10">RNase H</shortName>
        <ecNumber evidence="4 10">3.1.26.4</ecNumber>
    </recommendedName>
</protein>
<accession>A0ABN6ETU3</accession>
<comment type="catalytic activity">
    <reaction evidence="1 10">
        <text>Endonucleolytic cleavage to 5'-phosphomonoester.</text>
        <dbReference type="EC" id="3.1.26.4"/>
    </reaction>
</comment>
<feature type="binding site" evidence="10">
    <location>
        <position position="10"/>
    </location>
    <ligand>
        <name>Mg(2+)</name>
        <dbReference type="ChEBI" id="CHEBI:18420"/>
        <label>2</label>
    </ligand>
</feature>
<comment type="similarity">
    <text evidence="2 10">Belongs to the RNase H family.</text>
</comment>
<reference evidence="12" key="1">
    <citation type="journal article" date="2022" name="Arch. Microbiol.">
        <title>Pseudodesulfovibrio sediminis sp. nov., a mesophilic and neutrophilic sulfate-reducing bacterium isolated from sediment of a brackish lake.</title>
        <authorList>
            <person name="Takahashi A."/>
            <person name="Kojima H."/>
            <person name="Watanabe M."/>
            <person name="Fukui M."/>
        </authorList>
    </citation>
    <scope>NUCLEOTIDE SEQUENCE</scope>
    <source>
        <strain evidence="12">SF6</strain>
    </source>
</reference>
<dbReference type="HAMAP" id="MF_00042">
    <property type="entry name" value="RNase_H"/>
    <property type="match status" value="1"/>
</dbReference>
<dbReference type="EC" id="3.1.26.4" evidence="4 10"/>
<organism evidence="12 13">
    <name type="scientific">Pseudodesulfovibrio sediminis</name>
    <dbReference type="NCBI Taxonomy" id="2810563"/>
    <lineage>
        <taxon>Bacteria</taxon>
        <taxon>Pseudomonadati</taxon>
        <taxon>Thermodesulfobacteriota</taxon>
        <taxon>Desulfovibrionia</taxon>
        <taxon>Desulfovibrionales</taxon>
        <taxon>Desulfovibrionaceae</taxon>
    </lineage>
</organism>
<evidence type="ECO:0000256" key="2">
    <source>
        <dbReference type="ARBA" id="ARBA00005300"/>
    </source>
</evidence>
<name>A0ABN6ETU3_9BACT</name>
<evidence type="ECO:0000256" key="9">
    <source>
        <dbReference type="ARBA" id="ARBA00022842"/>
    </source>
</evidence>
<dbReference type="InterPro" id="IPR012337">
    <property type="entry name" value="RNaseH-like_sf"/>
</dbReference>
<keyword evidence="10" id="KW-0963">Cytoplasm</keyword>
<dbReference type="RefSeq" id="WP_229590590.1">
    <property type="nucleotide sequence ID" value="NZ_AP024485.1"/>
</dbReference>
<proteinExistence type="inferred from homology"/>
<dbReference type="Gene3D" id="3.30.420.10">
    <property type="entry name" value="Ribonuclease H-like superfamily/Ribonuclease H"/>
    <property type="match status" value="1"/>
</dbReference>
<dbReference type="InterPro" id="IPR050092">
    <property type="entry name" value="RNase_H"/>
</dbReference>
<keyword evidence="6 10" id="KW-0479">Metal-binding</keyword>
<dbReference type="CDD" id="cd09278">
    <property type="entry name" value="RNase_HI_prokaryote_like"/>
    <property type="match status" value="1"/>
</dbReference>
<dbReference type="InterPro" id="IPR036397">
    <property type="entry name" value="RNaseH_sf"/>
</dbReference>
<comment type="subcellular location">
    <subcellularLocation>
        <location evidence="10">Cytoplasm</location>
    </subcellularLocation>
</comment>
<comment type="function">
    <text evidence="10">Endonuclease that specifically degrades the RNA of RNA-DNA hybrids.</text>
</comment>
<feature type="binding site" evidence="10">
    <location>
        <position position="10"/>
    </location>
    <ligand>
        <name>Mg(2+)</name>
        <dbReference type="ChEBI" id="CHEBI:18420"/>
        <label>1</label>
    </ligand>
</feature>
<keyword evidence="9 10" id="KW-0460">Magnesium</keyword>
<dbReference type="Proteomes" id="UP001053296">
    <property type="component" value="Chromosome"/>
</dbReference>
<dbReference type="NCBIfam" id="NF001236">
    <property type="entry name" value="PRK00203.1"/>
    <property type="match status" value="1"/>
</dbReference>
<dbReference type="PANTHER" id="PTHR10642:SF26">
    <property type="entry name" value="RIBONUCLEASE H1"/>
    <property type="match status" value="1"/>
</dbReference>
<dbReference type="SUPFAM" id="SSF53098">
    <property type="entry name" value="Ribonuclease H-like"/>
    <property type="match status" value="1"/>
</dbReference>
<keyword evidence="13" id="KW-1185">Reference proteome</keyword>
<feature type="binding site" evidence="10">
    <location>
        <position position="55"/>
    </location>
    <ligand>
        <name>Mg(2+)</name>
        <dbReference type="ChEBI" id="CHEBI:18420"/>
        <label>1</label>
    </ligand>
</feature>
<keyword evidence="8 10" id="KW-0378">Hydrolase</keyword>
<feature type="domain" description="RNase H type-1" evidence="11">
    <location>
        <begin position="1"/>
        <end position="150"/>
    </location>
</feature>
<evidence type="ECO:0000256" key="1">
    <source>
        <dbReference type="ARBA" id="ARBA00000077"/>
    </source>
</evidence>
<dbReference type="InterPro" id="IPR022892">
    <property type="entry name" value="RNaseHI"/>
</dbReference>
<evidence type="ECO:0000256" key="5">
    <source>
        <dbReference type="ARBA" id="ARBA00022722"/>
    </source>
</evidence>
<evidence type="ECO:0000256" key="7">
    <source>
        <dbReference type="ARBA" id="ARBA00022759"/>
    </source>
</evidence>
<evidence type="ECO:0000256" key="3">
    <source>
        <dbReference type="ARBA" id="ARBA00011245"/>
    </source>
</evidence>
<feature type="binding site" evidence="10">
    <location>
        <position position="77"/>
    </location>
    <ligand>
        <name>Mg(2+)</name>
        <dbReference type="ChEBI" id="CHEBI:18420"/>
        <label>1</label>
    </ligand>
</feature>
<evidence type="ECO:0000256" key="8">
    <source>
        <dbReference type="ARBA" id="ARBA00022801"/>
    </source>
</evidence>
<dbReference type="EMBL" id="AP024485">
    <property type="protein sequence ID" value="BCS88595.1"/>
    <property type="molecule type" value="Genomic_DNA"/>
</dbReference>
<feature type="binding site" evidence="10">
    <location>
        <position position="142"/>
    </location>
    <ligand>
        <name>Mg(2+)</name>
        <dbReference type="ChEBI" id="CHEBI:18420"/>
        <label>2</label>
    </ligand>
</feature>
<evidence type="ECO:0000256" key="4">
    <source>
        <dbReference type="ARBA" id="ARBA00012180"/>
    </source>
</evidence>
<evidence type="ECO:0000313" key="13">
    <source>
        <dbReference type="Proteomes" id="UP001053296"/>
    </source>
</evidence>
<dbReference type="PROSITE" id="PS50879">
    <property type="entry name" value="RNASE_H_1"/>
    <property type="match status" value="1"/>
</dbReference>
<evidence type="ECO:0000256" key="10">
    <source>
        <dbReference type="HAMAP-Rule" id="MF_00042"/>
    </source>
</evidence>
<dbReference type="Pfam" id="PF00075">
    <property type="entry name" value="RNase_H"/>
    <property type="match status" value="1"/>
</dbReference>
<keyword evidence="7 10" id="KW-0255">Endonuclease</keyword>
<keyword evidence="5 10" id="KW-0540">Nuclease</keyword>
<gene>
    <name evidence="10 12" type="primary">rnhA</name>
    <name evidence="12" type="ORF">PSDVSF_18370</name>
</gene>
<dbReference type="InterPro" id="IPR002156">
    <property type="entry name" value="RNaseH_domain"/>
</dbReference>